<dbReference type="AlphaFoldDB" id="A0A2Z3HF04"/>
<evidence type="ECO:0000256" key="4">
    <source>
        <dbReference type="ARBA" id="ARBA00005524"/>
    </source>
</evidence>
<comment type="pathway">
    <text evidence="3">Carbohydrate degradation.</text>
</comment>
<dbReference type="Pfam" id="PF10143">
    <property type="entry name" value="PhosphMutase"/>
    <property type="match status" value="1"/>
</dbReference>
<dbReference type="InterPro" id="IPR006124">
    <property type="entry name" value="Metalloenzyme"/>
</dbReference>
<accession>A0A2Z3HF04</accession>
<evidence type="ECO:0000256" key="5">
    <source>
        <dbReference type="ARBA" id="ARBA00023152"/>
    </source>
</evidence>
<dbReference type="NCBIfam" id="TIGR02535">
    <property type="entry name" value="hyp_Hser_kinase"/>
    <property type="match status" value="1"/>
</dbReference>
<dbReference type="InterPro" id="IPR042253">
    <property type="entry name" value="Pglycerate_mutase_ApgM_sf"/>
</dbReference>
<dbReference type="OrthoDB" id="9804453at2"/>
<dbReference type="Gene3D" id="3.30.70.2130">
    <property type="entry name" value="Metalloenzyme domain"/>
    <property type="match status" value="1"/>
</dbReference>
<comment type="similarity">
    <text evidence="4">Belongs to the BPG-independent phosphoglycerate mutase family. A-PGAM subfamily.</text>
</comment>
<dbReference type="PANTHER" id="PTHR31209">
    <property type="entry name" value="COFACTOR-INDEPENDENT PHOSPHOGLYCERATE MUTASE"/>
    <property type="match status" value="1"/>
</dbReference>
<dbReference type="GO" id="GO:0006096">
    <property type="term" value="P:glycolytic process"/>
    <property type="evidence" value="ECO:0007669"/>
    <property type="project" value="UniProtKB-KW"/>
</dbReference>
<dbReference type="RefSeq" id="WP_010035947.1">
    <property type="nucleotide sequence ID" value="NZ_CP025958.1"/>
</dbReference>
<evidence type="ECO:0000256" key="3">
    <source>
        <dbReference type="ARBA" id="ARBA00004921"/>
    </source>
</evidence>
<evidence type="ECO:0000259" key="7">
    <source>
        <dbReference type="Pfam" id="PF01676"/>
    </source>
</evidence>
<dbReference type="InterPro" id="IPR017850">
    <property type="entry name" value="Alkaline_phosphatase_core_sf"/>
</dbReference>
<reference evidence="8 9" key="1">
    <citation type="submission" date="2018-01" db="EMBL/GenBank/DDBJ databases">
        <title>G. obscuriglobus.</title>
        <authorList>
            <person name="Franke J."/>
            <person name="Blomberg W."/>
            <person name="Selmecki A."/>
        </authorList>
    </citation>
    <scope>NUCLEOTIDE SEQUENCE [LARGE SCALE GENOMIC DNA]</scope>
    <source>
        <strain evidence="8 9">DSM 5831</strain>
    </source>
</reference>
<dbReference type="KEGG" id="gog:C1280_34005"/>
<dbReference type="Gene3D" id="3.40.720.10">
    <property type="entry name" value="Alkaline Phosphatase, subunit A"/>
    <property type="match status" value="1"/>
</dbReference>
<evidence type="ECO:0000313" key="9">
    <source>
        <dbReference type="Proteomes" id="UP000245802"/>
    </source>
</evidence>
<dbReference type="Proteomes" id="UP000245802">
    <property type="component" value="Chromosome"/>
</dbReference>
<name>A0A2Z3HF04_9BACT</name>
<organism evidence="8 9">
    <name type="scientific">Gemmata obscuriglobus</name>
    <dbReference type="NCBI Taxonomy" id="114"/>
    <lineage>
        <taxon>Bacteria</taxon>
        <taxon>Pseudomonadati</taxon>
        <taxon>Planctomycetota</taxon>
        <taxon>Planctomycetia</taxon>
        <taxon>Gemmatales</taxon>
        <taxon>Gemmataceae</taxon>
        <taxon>Gemmata</taxon>
    </lineage>
</organism>
<evidence type="ECO:0000256" key="1">
    <source>
        <dbReference type="ARBA" id="ARBA00000370"/>
    </source>
</evidence>
<dbReference type="SUPFAM" id="SSF53649">
    <property type="entry name" value="Alkaline phosphatase-like"/>
    <property type="match status" value="1"/>
</dbReference>
<dbReference type="InterPro" id="IPR023665">
    <property type="entry name" value="ApgAM_prokaryotes"/>
</dbReference>
<evidence type="ECO:0000313" key="8">
    <source>
        <dbReference type="EMBL" id="AWM41525.1"/>
    </source>
</evidence>
<comment type="function">
    <text evidence="2">Catalyzes the interconversion of 2-phosphoglycerate and 3-phosphoglycerate.</text>
</comment>
<gene>
    <name evidence="8" type="ORF">C1280_34005</name>
</gene>
<dbReference type="PANTHER" id="PTHR31209:SF4">
    <property type="entry name" value="2,3-BISPHOSPHOGLYCERATE-INDEPENDENT PHOSPHOGLYCERATE MUTASE"/>
    <property type="match status" value="1"/>
</dbReference>
<feature type="domain" description="Metalloenzyme" evidence="7">
    <location>
        <begin position="1"/>
        <end position="374"/>
    </location>
</feature>
<keyword evidence="5" id="KW-0324">Glycolysis</keyword>
<evidence type="ECO:0000256" key="6">
    <source>
        <dbReference type="ARBA" id="ARBA00023235"/>
    </source>
</evidence>
<dbReference type="NCBIfam" id="NF003242">
    <property type="entry name" value="PRK04200.1"/>
    <property type="match status" value="1"/>
</dbReference>
<dbReference type="NCBIfam" id="TIGR00306">
    <property type="entry name" value="apgM"/>
    <property type="match status" value="1"/>
</dbReference>
<dbReference type="GO" id="GO:0046872">
    <property type="term" value="F:metal ion binding"/>
    <property type="evidence" value="ECO:0007669"/>
    <property type="project" value="InterPro"/>
</dbReference>
<keyword evidence="9" id="KW-1185">Reference proteome</keyword>
<dbReference type="PIRSF" id="PIRSF006392">
    <property type="entry name" value="IPGAM_arch"/>
    <property type="match status" value="1"/>
</dbReference>
<proteinExistence type="inferred from homology"/>
<dbReference type="InterPro" id="IPR004456">
    <property type="entry name" value="Pglycerate_mutase_ApgM"/>
</dbReference>
<dbReference type="CDD" id="cd16011">
    <property type="entry name" value="iPGM_like"/>
    <property type="match status" value="1"/>
</dbReference>
<sequence length="407" mass="43422">MKYVIVIPDGCADEPVAELGNLTPLQAAKLPNMDRVAAGGVVGLSNNVPPSLTPASDVATLSLFGYDPLKYYTGRAPLETAAMGIHLGPNDWAVRCNLVYTPDGHMRDFTAGHISSEDGAPLIKALQHELGGTEIAGGTIEFHPGVQYRNIMVWRSNSETSPLNGTKAQAPHDIPDRPVADYLPTGPGAEMLVSLMEASKPILAAHPVNARRIAEGKKPATQAWLWGHGKAPRVNPFAEVYGGTRGAIISAVDLVRGVGVLLGWHRIDVPGATGYLDTDYAAKGRYAIEALGAFDLVCVHVEAPDEASHEGKAHEKVKALEQIDTHIVGPLLDALPRYGDFRVLVEPDHRTTLKTRAHAYGAVAFAACGAGITPDAATQYDEPTAATTGLSFDPGWNLMKWWLGQDK</sequence>
<evidence type="ECO:0000256" key="2">
    <source>
        <dbReference type="ARBA" id="ARBA00002315"/>
    </source>
</evidence>
<keyword evidence="6" id="KW-0413">Isomerase</keyword>
<dbReference type="GO" id="GO:0004619">
    <property type="term" value="F:phosphoglycerate mutase activity"/>
    <property type="evidence" value="ECO:0007669"/>
    <property type="project" value="UniProtKB-EC"/>
</dbReference>
<dbReference type="Pfam" id="PF01676">
    <property type="entry name" value="Metalloenzyme"/>
    <property type="match status" value="1"/>
</dbReference>
<comment type="catalytic activity">
    <reaction evidence="1">
        <text>(2R)-2-phosphoglycerate = (2R)-3-phosphoglycerate</text>
        <dbReference type="Rhea" id="RHEA:15901"/>
        <dbReference type="ChEBI" id="CHEBI:58272"/>
        <dbReference type="ChEBI" id="CHEBI:58289"/>
        <dbReference type="EC" id="5.4.2.12"/>
    </reaction>
</comment>
<dbReference type="EMBL" id="CP025958">
    <property type="protein sequence ID" value="AWM41525.1"/>
    <property type="molecule type" value="Genomic_DNA"/>
</dbReference>
<protein>
    <submittedName>
        <fullName evidence="8">Cofactor-independent phosphoglycerate mutase</fullName>
    </submittedName>
</protein>